<organism evidence="7 8">
    <name type="scientific">Micromonospora ureilytica</name>
    <dbReference type="NCBI Taxonomy" id="709868"/>
    <lineage>
        <taxon>Bacteria</taxon>
        <taxon>Bacillati</taxon>
        <taxon>Actinomycetota</taxon>
        <taxon>Actinomycetes</taxon>
        <taxon>Micromonosporales</taxon>
        <taxon>Micromonosporaceae</taxon>
        <taxon>Micromonospora</taxon>
    </lineage>
</organism>
<dbReference type="PANTHER" id="PTHR31310">
    <property type="match status" value="1"/>
</dbReference>
<feature type="transmembrane region" description="Helical" evidence="5">
    <location>
        <begin position="23"/>
        <end position="44"/>
    </location>
</feature>
<evidence type="ECO:0000256" key="3">
    <source>
        <dbReference type="ARBA" id="ARBA00022989"/>
    </source>
</evidence>
<dbReference type="GO" id="GO:0016020">
    <property type="term" value="C:membrane"/>
    <property type="evidence" value="ECO:0007669"/>
    <property type="project" value="UniProtKB-SubCell"/>
</dbReference>
<evidence type="ECO:0000259" key="6">
    <source>
        <dbReference type="Pfam" id="PF14378"/>
    </source>
</evidence>
<sequence length="341" mass="36355">MTTGTPRLAAVARDRGDVRRDPLLWPEECLFAVAVTLVAGLAVATGAFSWALGGALAVVVAGLLAAFTLSRRRRTQPSGSAALDGSGGSARLARLVGGAARTGVPFLACVVIYTSLRTITPQLDLPLVDPALIEFDRAVFGGDVSRWVNDTLGSPALTLFMVICYLSYGVSQGAYALTTYLRGRVKEYHDFALAISITAVVGYSGYVLVPGVGPHIYQTDTYADPLPGQEGSIGGALDAITAVQGPARDLFPSLHTAMTVVLMVYLWRDARRLFWWYLPVGLGLLLSTLYLRKHYAVDLLAGIALAALAVVVSGRVNRWWYQPRVDGPAEAARSFAPSASR</sequence>
<dbReference type="InterPro" id="IPR052185">
    <property type="entry name" value="IPC_Synthase-Related"/>
</dbReference>
<feature type="transmembrane region" description="Helical" evidence="5">
    <location>
        <begin position="297"/>
        <end position="314"/>
    </location>
</feature>
<feature type="transmembrane region" description="Helical" evidence="5">
    <location>
        <begin position="152"/>
        <end position="170"/>
    </location>
</feature>
<proteinExistence type="predicted"/>
<feature type="transmembrane region" description="Helical" evidence="5">
    <location>
        <begin position="274"/>
        <end position="291"/>
    </location>
</feature>
<evidence type="ECO:0000313" key="7">
    <source>
        <dbReference type="EMBL" id="RQX11408.1"/>
    </source>
</evidence>
<dbReference type="EMBL" id="QDGB01000371">
    <property type="protein sequence ID" value="RQX11408.1"/>
    <property type="molecule type" value="Genomic_DNA"/>
</dbReference>
<evidence type="ECO:0000313" key="8">
    <source>
        <dbReference type="Proteomes" id="UP000278981"/>
    </source>
</evidence>
<evidence type="ECO:0000256" key="4">
    <source>
        <dbReference type="ARBA" id="ARBA00023136"/>
    </source>
</evidence>
<dbReference type="PANTHER" id="PTHR31310:SF7">
    <property type="entry name" value="PA-PHOSPHATASE RELATED-FAMILY PROTEIN DDB_G0268928"/>
    <property type="match status" value="1"/>
</dbReference>
<feature type="transmembrane region" description="Helical" evidence="5">
    <location>
        <begin position="92"/>
        <end position="116"/>
    </location>
</feature>
<feature type="transmembrane region" description="Helical" evidence="5">
    <location>
        <begin position="191"/>
        <end position="209"/>
    </location>
</feature>
<comment type="subcellular location">
    <subcellularLocation>
        <location evidence="1">Membrane</location>
        <topology evidence="1">Multi-pass membrane protein</topology>
    </subcellularLocation>
</comment>
<dbReference type="InterPro" id="IPR036938">
    <property type="entry name" value="PAP2/HPO_sf"/>
</dbReference>
<dbReference type="Proteomes" id="UP000278981">
    <property type="component" value="Unassembled WGS sequence"/>
</dbReference>
<evidence type="ECO:0000256" key="2">
    <source>
        <dbReference type="ARBA" id="ARBA00022692"/>
    </source>
</evidence>
<name>A0A3N9XEL5_9ACTN</name>
<evidence type="ECO:0000256" key="5">
    <source>
        <dbReference type="SAM" id="Phobius"/>
    </source>
</evidence>
<gene>
    <name evidence="7" type="ORF">DDE19_30695</name>
</gene>
<dbReference type="Pfam" id="PF14378">
    <property type="entry name" value="PAP2_3"/>
    <property type="match status" value="1"/>
</dbReference>
<reference evidence="7 8" key="1">
    <citation type="submission" date="2018-04" db="EMBL/GenBank/DDBJ databases">
        <title>Micromonosporas from Atacama Desert.</title>
        <authorList>
            <person name="Carro L."/>
            <person name="Klenk H.-P."/>
            <person name="Goodfellow M."/>
        </authorList>
    </citation>
    <scope>NUCLEOTIDE SEQUENCE [LARGE SCALE GENOMIC DNA]</scope>
    <source>
        <strain evidence="7 8">LB19</strain>
    </source>
</reference>
<feature type="transmembrane region" description="Helical" evidence="5">
    <location>
        <begin position="250"/>
        <end position="267"/>
    </location>
</feature>
<dbReference type="SUPFAM" id="SSF48317">
    <property type="entry name" value="Acid phosphatase/Vanadium-dependent haloperoxidase"/>
    <property type="match status" value="1"/>
</dbReference>
<comment type="caution">
    <text evidence="7">The sequence shown here is derived from an EMBL/GenBank/DDBJ whole genome shotgun (WGS) entry which is preliminary data.</text>
</comment>
<evidence type="ECO:0000256" key="1">
    <source>
        <dbReference type="ARBA" id="ARBA00004141"/>
    </source>
</evidence>
<feature type="transmembrane region" description="Helical" evidence="5">
    <location>
        <begin position="50"/>
        <end position="71"/>
    </location>
</feature>
<keyword evidence="4 5" id="KW-0472">Membrane</keyword>
<protein>
    <recommendedName>
        <fullName evidence="6">Inositolphosphotransferase Aur1/Ipt1 domain-containing protein</fullName>
    </recommendedName>
</protein>
<keyword evidence="3 5" id="KW-1133">Transmembrane helix</keyword>
<dbReference type="InterPro" id="IPR026841">
    <property type="entry name" value="Aur1/Ipt1"/>
</dbReference>
<accession>A0A3N9XEL5</accession>
<dbReference type="AlphaFoldDB" id="A0A3N9XEL5"/>
<feature type="domain" description="Inositolphosphotransferase Aur1/Ipt1" evidence="6">
    <location>
        <begin position="131"/>
        <end position="311"/>
    </location>
</feature>
<dbReference type="OrthoDB" id="5171662at2"/>
<keyword evidence="2 5" id="KW-0812">Transmembrane</keyword>
<dbReference type="RefSeq" id="WP_124822740.1">
    <property type="nucleotide sequence ID" value="NZ_QDGB01000371.1"/>
</dbReference>
<dbReference type="Gene3D" id="1.20.144.10">
    <property type="entry name" value="Phosphatidic acid phosphatase type 2/haloperoxidase"/>
    <property type="match status" value="1"/>
</dbReference>